<accession>A0ABW0QRJ1</accession>
<dbReference type="SMART" id="SM00382">
    <property type="entry name" value="AAA"/>
    <property type="match status" value="1"/>
</dbReference>
<evidence type="ECO:0000256" key="4">
    <source>
        <dbReference type="ARBA" id="ARBA00023125"/>
    </source>
</evidence>
<evidence type="ECO:0000313" key="10">
    <source>
        <dbReference type="EMBL" id="MFC5527093.1"/>
    </source>
</evidence>
<evidence type="ECO:0000259" key="9">
    <source>
        <dbReference type="PROSITE" id="PS50110"/>
    </source>
</evidence>
<dbReference type="SUPFAM" id="SSF46689">
    <property type="entry name" value="Homeodomain-like"/>
    <property type="match status" value="1"/>
</dbReference>
<dbReference type="PROSITE" id="PS00676">
    <property type="entry name" value="SIGMA54_INTERACT_2"/>
    <property type="match status" value="1"/>
</dbReference>
<dbReference type="InterPro" id="IPR002078">
    <property type="entry name" value="Sigma_54_int"/>
</dbReference>
<keyword evidence="5" id="KW-0804">Transcription</keyword>
<feature type="modified residue" description="4-aspartylphosphate" evidence="6">
    <location>
        <position position="54"/>
    </location>
</feature>
<dbReference type="Gene3D" id="3.40.50.300">
    <property type="entry name" value="P-loop containing nucleotide triphosphate hydrolases"/>
    <property type="match status" value="1"/>
</dbReference>
<evidence type="ECO:0000313" key="11">
    <source>
        <dbReference type="Proteomes" id="UP001596114"/>
    </source>
</evidence>
<protein>
    <submittedName>
        <fullName evidence="10">Sigma-54-dependent transcriptional regulator</fullName>
    </submittedName>
</protein>
<evidence type="ECO:0000259" key="8">
    <source>
        <dbReference type="PROSITE" id="PS50045"/>
    </source>
</evidence>
<dbReference type="SUPFAM" id="SSF52540">
    <property type="entry name" value="P-loop containing nucleoside triphosphate hydrolases"/>
    <property type="match status" value="1"/>
</dbReference>
<dbReference type="InterPro" id="IPR001789">
    <property type="entry name" value="Sig_transdc_resp-reg_receiver"/>
</dbReference>
<keyword evidence="4" id="KW-0238">DNA-binding</keyword>
<feature type="domain" description="Response regulatory" evidence="9">
    <location>
        <begin position="5"/>
        <end position="119"/>
    </location>
</feature>
<dbReference type="SMART" id="SM00448">
    <property type="entry name" value="REC"/>
    <property type="match status" value="1"/>
</dbReference>
<sequence>MSLQTVLVIDDERDIRELLTITLGRMDLQVEAVGTVAEARRALAERSFDLCFTDMRLPDGNGQEIIELIAENSPDTPVAMITAYGNVDAAVNALKAGAFDFVSKPVDIQMLRGLVRTALRLAEEKRDGAAAAKAGDSSERLIGDSPAMQQVRATIGKLARNQAPVYIAGESGVGKELVARLIHEQGPRASGPFVPVNCGAIPSELMESEFFGHRKGSFTGAGADKEGLFQAAQGGTLFLDEVAELPLHMQVKLLRAIQEKAVRPIGGRDEIPVDVRILSATHKNLGQLVEQGQFRQDLFYRINVIELRVPPLRERRGDVPQLAAFILKALAGKSGESIGQLSPAARDALEAYDFPGNVRELENILERAMAMCDGANIDAFDLMLPKRSMRSGSDAAASASGHDAAPAVAPSTTSANGGLDDYISNLERTAIVKALEESRYNKTAAARKLGITFRALRYKLKKLGID</sequence>
<dbReference type="Pfam" id="PF02954">
    <property type="entry name" value="HTH_8"/>
    <property type="match status" value="1"/>
</dbReference>
<dbReference type="PROSITE" id="PS00688">
    <property type="entry name" value="SIGMA54_INTERACT_3"/>
    <property type="match status" value="1"/>
</dbReference>
<keyword evidence="1" id="KW-0547">Nucleotide-binding</keyword>
<dbReference type="InterPro" id="IPR025662">
    <property type="entry name" value="Sigma_54_int_dom_ATP-bd_1"/>
</dbReference>
<dbReference type="PRINTS" id="PR01590">
    <property type="entry name" value="HTHFIS"/>
</dbReference>
<dbReference type="CDD" id="cd00009">
    <property type="entry name" value="AAA"/>
    <property type="match status" value="1"/>
</dbReference>
<dbReference type="Pfam" id="PF00158">
    <property type="entry name" value="Sigma54_activat"/>
    <property type="match status" value="1"/>
</dbReference>
<evidence type="ECO:0000256" key="5">
    <source>
        <dbReference type="ARBA" id="ARBA00023163"/>
    </source>
</evidence>
<proteinExistence type="predicted"/>
<reference evidence="11" key="1">
    <citation type="journal article" date="2019" name="Int. J. Syst. Evol. Microbiol.">
        <title>The Global Catalogue of Microorganisms (GCM) 10K type strain sequencing project: providing services to taxonomists for standard genome sequencing and annotation.</title>
        <authorList>
            <consortium name="The Broad Institute Genomics Platform"/>
            <consortium name="The Broad Institute Genome Sequencing Center for Infectious Disease"/>
            <person name="Wu L."/>
            <person name="Ma J."/>
        </authorList>
    </citation>
    <scope>NUCLEOTIDE SEQUENCE [LARGE SCALE GENOMIC DNA]</scope>
    <source>
        <strain evidence="11">CGMCC 1.16619</strain>
    </source>
</reference>
<organism evidence="10 11">
    <name type="scientific">Rhodanobacter ginsengisoli</name>
    <dbReference type="NCBI Taxonomy" id="418646"/>
    <lineage>
        <taxon>Bacteria</taxon>
        <taxon>Pseudomonadati</taxon>
        <taxon>Pseudomonadota</taxon>
        <taxon>Gammaproteobacteria</taxon>
        <taxon>Lysobacterales</taxon>
        <taxon>Rhodanobacteraceae</taxon>
        <taxon>Rhodanobacter</taxon>
    </lineage>
</organism>
<evidence type="ECO:0000256" key="2">
    <source>
        <dbReference type="ARBA" id="ARBA00022840"/>
    </source>
</evidence>
<dbReference type="SUPFAM" id="SSF52172">
    <property type="entry name" value="CheY-like"/>
    <property type="match status" value="1"/>
</dbReference>
<feature type="domain" description="Sigma-54 factor interaction" evidence="8">
    <location>
        <begin position="141"/>
        <end position="370"/>
    </location>
</feature>
<dbReference type="PANTHER" id="PTHR32071:SF100">
    <property type="entry name" value="RESPONSE REGULATOR PROTEIN PILR"/>
    <property type="match status" value="1"/>
</dbReference>
<dbReference type="Pfam" id="PF00072">
    <property type="entry name" value="Response_reg"/>
    <property type="match status" value="1"/>
</dbReference>
<evidence type="ECO:0000256" key="3">
    <source>
        <dbReference type="ARBA" id="ARBA00023015"/>
    </source>
</evidence>
<name>A0ABW0QRJ1_9GAMM</name>
<gene>
    <name evidence="10" type="ORF">ACFPPA_15235</name>
</gene>
<keyword evidence="2" id="KW-0067">ATP-binding</keyword>
<dbReference type="InterPro" id="IPR002197">
    <property type="entry name" value="HTH_Fis"/>
</dbReference>
<dbReference type="PROSITE" id="PS00675">
    <property type="entry name" value="SIGMA54_INTERACT_1"/>
    <property type="match status" value="1"/>
</dbReference>
<dbReference type="Pfam" id="PF25601">
    <property type="entry name" value="AAA_lid_14"/>
    <property type="match status" value="1"/>
</dbReference>
<dbReference type="InterPro" id="IPR011006">
    <property type="entry name" value="CheY-like_superfamily"/>
</dbReference>
<dbReference type="RefSeq" id="WP_377321412.1">
    <property type="nucleotide sequence ID" value="NZ_JBHSNF010000003.1"/>
</dbReference>
<dbReference type="InterPro" id="IPR025943">
    <property type="entry name" value="Sigma_54_int_dom_ATP-bd_2"/>
</dbReference>
<dbReference type="PROSITE" id="PS50045">
    <property type="entry name" value="SIGMA54_INTERACT_4"/>
    <property type="match status" value="1"/>
</dbReference>
<dbReference type="InterPro" id="IPR025944">
    <property type="entry name" value="Sigma_54_int_dom_CS"/>
</dbReference>
<dbReference type="InterPro" id="IPR027417">
    <property type="entry name" value="P-loop_NTPase"/>
</dbReference>
<dbReference type="InterPro" id="IPR009057">
    <property type="entry name" value="Homeodomain-like_sf"/>
</dbReference>
<keyword evidence="6" id="KW-0597">Phosphoprotein</keyword>
<dbReference type="PROSITE" id="PS50110">
    <property type="entry name" value="RESPONSE_REGULATORY"/>
    <property type="match status" value="1"/>
</dbReference>
<evidence type="ECO:0000256" key="6">
    <source>
        <dbReference type="PROSITE-ProRule" id="PRU00169"/>
    </source>
</evidence>
<dbReference type="PANTHER" id="PTHR32071">
    <property type="entry name" value="TRANSCRIPTIONAL REGULATORY PROTEIN"/>
    <property type="match status" value="1"/>
</dbReference>
<dbReference type="Gene3D" id="1.10.10.60">
    <property type="entry name" value="Homeodomain-like"/>
    <property type="match status" value="1"/>
</dbReference>
<dbReference type="InterPro" id="IPR003593">
    <property type="entry name" value="AAA+_ATPase"/>
</dbReference>
<evidence type="ECO:0000256" key="1">
    <source>
        <dbReference type="ARBA" id="ARBA00022741"/>
    </source>
</evidence>
<evidence type="ECO:0000256" key="7">
    <source>
        <dbReference type="SAM" id="MobiDB-lite"/>
    </source>
</evidence>
<dbReference type="Gene3D" id="1.10.8.60">
    <property type="match status" value="1"/>
</dbReference>
<dbReference type="Gene3D" id="3.40.50.2300">
    <property type="match status" value="1"/>
</dbReference>
<keyword evidence="3" id="KW-0805">Transcription regulation</keyword>
<dbReference type="InterPro" id="IPR058031">
    <property type="entry name" value="AAA_lid_NorR"/>
</dbReference>
<dbReference type="Proteomes" id="UP001596114">
    <property type="component" value="Unassembled WGS sequence"/>
</dbReference>
<comment type="caution">
    <text evidence="10">The sequence shown here is derived from an EMBL/GenBank/DDBJ whole genome shotgun (WGS) entry which is preliminary data.</text>
</comment>
<dbReference type="EMBL" id="JBHSNF010000003">
    <property type="protein sequence ID" value="MFC5527093.1"/>
    <property type="molecule type" value="Genomic_DNA"/>
</dbReference>
<feature type="region of interest" description="Disordered" evidence="7">
    <location>
        <begin position="393"/>
        <end position="412"/>
    </location>
</feature>
<keyword evidence="11" id="KW-1185">Reference proteome</keyword>